<reference evidence="6 7" key="1">
    <citation type="submission" date="2024-08" db="EMBL/GenBank/DDBJ databases">
        <authorList>
            <person name="Lu H."/>
        </authorList>
    </citation>
    <scope>NUCLEOTIDE SEQUENCE [LARGE SCALE GENOMIC DNA]</scope>
    <source>
        <strain evidence="6 7">BYS78W</strain>
    </source>
</reference>
<keyword evidence="2" id="KW-0805">Transcription regulation</keyword>
<evidence type="ECO:0000256" key="1">
    <source>
        <dbReference type="ARBA" id="ARBA00009437"/>
    </source>
</evidence>
<dbReference type="EMBL" id="JBIGIC010000001">
    <property type="protein sequence ID" value="MFG6485194.1"/>
    <property type="molecule type" value="Genomic_DNA"/>
</dbReference>
<dbReference type="SUPFAM" id="SSF53850">
    <property type="entry name" value="Periplasmic binding protein-like II"/>
    <property type="match status" value="1"/>
</dbReference>
<dbReference type="SUPFAM" id="SSF46785">
    <property type="entry name" value="Winged helix' DNA-binding domain"/>
    <property type="match status" value="1"/>
</dbReference>
<name>A0ABW7H5L7_9BURK</name>
<proteinExistence type="inferred from homology"/>
<comment type="similarity">
    <text evidence="1">Belongs to the LysR transcriptional regulatory family.</text>
</comment>
<dbReference type="Pfam" id="PF03466">
    <property type="entry name" value="LysR_substrate"/>
    <property type="match status" value="1"/>
</dbReference>
<dbReference type="Pfam" id="PF00126">
    <property type="entry name" value="HTH_1"/>
    <property type="match status" value="1"/>
</dbReference>
<evidence type="ECO:0000259" key="5">
    <source>
        <dbReference type="PROSITE" id="PS50931"/>
    </source>
</evidence>
<dbReference type="PANTHER" id="PTHR30537:SF3">
    <property type="entry name" value="TRANSCRIPTIONAL REGULATORY PROTEIN"/>
    <property type="match status" value="1"/>
</dbReference>
<evidence type="ECO:0000256" key="2">
    <source>
        <dbReference type="ARBA" id="ARBA00023015"/>
    </source>
</evidence>
<dbReference type="Proteomes" id="UP001606134">
    <property type="component" value="Unassembled WGS sequence"/>
</dbReference>
<organism evidence="6 7">
    <name type="scientific">Pelomonas candidula</name>
    <dbReference type="NCBI Taxonomy" id="3299025"/>
    <lineage>
        <taxon>Bacteria</taxon>
        <taxon>Pseudomonadati</taxon>
        <taxon>Pseudomonadota</taxon>
        <taxon>Betaproteobacteria</taxon>
        <taxon>Burkholderiales</taxon>
        <taxon>Sphaerotilaceae</taxon>
        <taxon>Roseateles</taxon>
    </lineage>
</organism>
<dbReference type="InterPro" id="IPR058163">
    <property type="entry name" value="LysR-type_TF_proteobact-type"/>
</dbReference>
<keyword evidence="4" id="KW-0804">Transcription</keyword>
<gene>
    <name evidence="6" type="ORF">ACG04R_00850</name>
</gene>
<dbReference type="InterPro" id="IPR036388">
    <property type="entry name" value="WH-like_DNA-bd_sf"/>
</dbReference>
<keyword evidence="3" id="KW-0238">DNA-binding</keyword>
<dbReference type="InterPro" id="IPR005119">
    <property type="entry name" value="LysR_subst-bd"/>
</dbReference>
<dbReference type="PRINTS" id="PR00039">
    <property type="entry name" value="HTHLYSR"/>
</dbReference>
<sequence length="298" mass="31746">MDTTLPWELLHTLLGVLREGSLSGAARVLGLTQPTVGRHIAALEAALGQVLFTRSPTGLLPTEAALALRGHAEQMETAAAALQRAASSRGGNEPAGTVRVTASEVIGIEVLAPVFAALRERHPGLVLELALSNRVQDLLRREADIAVRMTPPEQGQLIARRIGAIDIGLHALPAYLDRHGRPASFADLAGHTLIGFDAVTPFIRAGARRLGGITRDSFALRCDSDIAQLALIRAGAGIGVCQLPLARREPALERVLADQFTWPLETWVAMHEDLRQNAACRAVFDALVDGLARYVTGG</sequence>
<dbReference type="Gene3D" id="1.10.10.10">
    <property type="entry name" value="Winged helix-like DNA-binding domain superfamily/Winged helix DNA-binding domain"/>
    <property type="match status" value="1"/>
</dbReference>
<dbReference type="PANTHER" id="PTHR30537">
    <property type="entry name" value="HTH-TYPE TRANSCRIPTIONAL REGULATOR"/>
    <property type="match status" value="1"/>
</dbReference>
<evidence type="ECO:0000256" key="3">
    <source>
        <dbReference type="ARBA" id="ARBA00023125"/>
    </source>
</evidence>
<dbReference type="InterPro" id="IPR036390">
    <property type="entry name" value="WH_DNA-bd_sf"/>
</dbReference>
<dbReference type="PROSITE" id="PS50931">
    <property type="entry name" value="HTH_LYSR"/>
    <property type="match status" value="1"/>
</dbReference>
<keyword evidence="7" id="KW-1185">Reference proteome</keyword>
<accession>A0ABW7H5L7</accession>
<evidence type="ECO:0000256" key="4">
    <source>
        <dbReference type="ARBA" id="ARBA00023163"/>
    </source>
</evidence>
<comment type="caution">
    <text evidence="6">The sequence shown here is derived from an EMBL/GenBank/DDBJ whole genome shotgun (WGS) entry which is preliminary data.</text>
</comment>
<evidence type="ECO:0000313" key="7">
    <source>
        <dbReference type="Proteomes" id="UP001606134"/>
    </source>
</evidence>
<evidence type="ECO:0000313" key="6">
    <source>
        <dbReference type="EMBL" id="MFG6485194.1"/>
    </source>
</evidence>
<dbReference type="RefSeq" id="WP_394405634.1">
    <property type="nucleotide sequence ID" value="NZ_JBIGIC010000001.1"/>
</dbReference>
<protein>
    <submittedName>
        <fullName evidence="6">LysR family transcriptional regulator</fullName>
    </submittedName>
</protein>
<dbReference type="Gene3D" id="3.40.190.290">
    <property type="match status" value="1"/>
</dbReference>
<dbReference type="InterPro" id="IPR000847">
    <property type="entry name" value="LysR_HTH_N"/>
</dbReference>
<feature type="domain" description="HTH lysR-type" evidence="5">
    <location>
        <begin position="5"/>
        <end position="62"/>
    </location>
</feature>